<dbReference type="PROSITE" id="PS00868">
    <property type="entry name" value="CYS_MET_METAB_PP"/>
    <property type="match status" value="1"/>
</dbReference>
<keyword evidence="4 10" id="KW-0456">Lyase</keyword>
<sequence length="396" mass="42892">MKTSHDDTLLIHSGRAPAHFGGMVNTPPCRASTLLVDSYADWKAARANANPYGHYARFGTATTRSFEALLAELEGAYDAQVFPSGLAACTHAMLAFLSLGDHILITDNVYGPTRAFADQVLSKMGVQVEYFCPLEGANIAKRFRSTTRVLYLESPGSQTFEVVDVPALAQVAHAFGAWVLMDNTWATPLYFKPFQHGVDVSIHAATKYLVGHSDAILGAVTTNQRAWPRLQAHAQAFGQTAGPDDIYMATRGLRTLSVRLQRHQATALMLAERLQAHPAVEAVLHPALSSSPGHALWKRDFLGASGLFGVVLQPVPAGAQALEKFFDQLTLFGIGLSWGGYESLVLPIDTPSRSVTPWPYQGPLLRLHAGLEDPEALWADLTNALSVYCDTKALAL</sequence>
<comment type="cofactor">
    <cofactor evidence="1 9">
        <name>pyridoxal 5'-phosphate</name>
        <dbReference type="ChEBI" id="CHEBI:597326"/>
    </cofactor>
</comment>
<dbReference type="InterPro" id="IPR000277">
    <property type="entry name" value="Cys/Met-Metab_PyrdxlP-dep_enz"/>
</dbReference>
<dbReference type="PANTHER" id="PTHR43500:SF1">
    <property type="entry name" value="CYSTATHIONINE BETA-LYASE-RELATED"/>
    <property type="match status" value="1"/>
</dbReference>
<evidence type="ECO:0000313" key="10">
    <source>
        <dbReference type="EMBL" id="RIY41470.1"/>
    </source>
</evidence>
<dbReference type="Gene3D" id="3.90.1150.10">
    <property type="entry name" value="Aspartate Aminotransferase, domain 1"/>
    <property type="match status" value="1"/>
</dbReference>
<comment type="catalytic activity">
    <reaction evidence="7">
        <text>an S-substituted L-cysteine + H2O = a thiol + pyruvate + NH4(+)</text>
        <dbReference type="Rhea" id="RHEA:18121"/>
        <dbReference type="ChEBI" id="CHEBI:15361"/>
        <dbReference type="ChEBI" id="CHEBI:15377"/>
        <dbReference type="ChEBI" id="CHEBI:28938"/>
        <dbReference type="ChEBI" id="CHEBI:29256"/>
        <dbReference type="ChEBI" id="CHEBI:58717"/>
        <dbReference type="EC" id="4.4.1.13"/>
    </reaction>
</comment>
<evidence type="ECO:0000256" key="4">
    <source>
        <dbReference type="ARBA" id="ARBA00023239"/>
    </source>
</evidence>
<protein>
    <submittedName>
        <fullName evidence="10">Cystathionine beta-lyase</fullName>
    </submittedName>
</protein>
<dbReference type="InterPro" id="IPR015422">
    <property type="entry name" value="PyrdxlP-dep_Trfase_small"/>
</dbReference>
<dbReference type="Proteomes" id="UP000266206">
    <property type="component" value="Unassembled WGS sequence"/>
</dbReference>
<organism evidence="10 11">
    <name type="scientific">Neopusillimonas maritima</name>
    <dbReference type="NCBI Taxonomy" id="2026239"/>
    <lineage>
        <taxon>Bacteria</taxon>
        <taxon>Pseudomonadati</taxon>
        <taxon>Pseudomonadota</taxon>
        <taxon>Betaproteobacteria</taxon>
        <taxon>Burkholderiales</taxon>
        <taxon>Alcaligenaceae</taxon>
        <taxon>Neopusillimonas</taxon>
    </lineage>
</organism>
<dbReference type="GO" id="GO:0019346">
    <property type="term" value="P:transsulfuration"/>
    <property type="evidence" value="ECO:0007669"/>
    <property type="project" value="InterPro"/>
</dbReference>
<evidence type="ECO:0000256" key="3">
    <source>
        <dbReference type="ARBA" id="ARBA00022898"/>
    </source>
</evidence>
<dbReference type="AlphaFoldDB" id="A0A3A1YXB3"/>
<dbReference type="InterPro" id="IPR015424">
    <property type="entry name" value="PyrdxlP-dep_Trfase"/>
</dbReference>
<evidence type="ECO:0000256" key="1">
    <source>
        <dbReference type="ARBA" id="ARBA00001933"/>
    </source>
</evidence>
<dbReference type="FunFam" id="3.40.640.10:FF:000046">
    <property type="entry name" value="Cystathionine gamma-lyase"/>
    <property type="match status" value="1"/>
</dbReference>
<dbReference type="GO" id="GO:0019450">
    <property type="term" value="P:L-cysteine catabolic process to pyruvate"/>
    <property type="evidence" value="ECO:0007669"/>
    <property type="project" value="TreeGrafter"/>
</dbReference>
<dbReference type="InterPro" id="IPR054542">
    <property type="entry name" value="Cys_met_metab_PP"/>
</dbReference>
<gene>
    <name evidence="10" type="primary">metC</name>
    <name evidence="10" type="ORF">CJP73_05680</name>
</gene>
<keyword evidence="3 8" id="KW-0663">Pyridoxal phosphate</keyword>
<dbReference type="Pfam" id="PF01053">
    <property type="entry name" value="Cys_Met_Meta_PP"/>
    <property type="match status" value="1"/>
</dbReference>
<dbReference type="GO" id="GO:0030170">
    <property type="term" value="F:pyridoxal phosphate binding"/>
    <property type="evidence" value="ECO:0007669"/>
    <property type="project" value="InterPro"/>
</dbReference>
<comment type="catalytic activity">
    <reaction evidence="6">
        <text>L,L-cystathionine + H2O = L-homocysteine + pyruvate + NH4(+)</text>
        <dbReference type="Rhea" id="RHEA:13965"/>
        <dbReference type="ChEBI" id="CHEBI:15361"/>
        <dbReference type="ChEBI" id="CHEBI:15377"/>
        <dbReference type="ChEBI" id="CHEBI:28938"/>
        <dbReference type="ChEBI" id="CHEBI:58161"/>
        <dbReference type="ChEBI" id="CHEBI:58199"/>
    </reaction>
</comment>
<dbReference type="SUPFAM" id="SSF53383">
    <property type="entry name" value="PLP-dependent transferases"/>
    <property type="match status" value="1"/>
</dbReference>
<dbReference type="PIRSF" id="PIRSF001434">
    <property type="entry name" value="CGS"/>
    <property type="match status" value="1"/>
</dbReference>
<evidence type="ECO:0000313" key="11">
    <source>
        <dbReference type="Proteomes" id="UP000266206"/>
    </source>
</evidence>
<evidence type="ECO:0000256" key="5">
    <source>
        <dbReference type="ARBA" id="ARBA00046315"/>
    </source>
</evidence>
<evidence type="ECO:0000256" key="8">
    <source>
        <dbReference type="PIRSR" id="PIRSR001434-2"/>
    </source>
</evidence>
<dbReference type="GO" id="GO:0047804">
    <property type="term" value="F:cysteine-S-conjugate beta-lyase activity"/>
    <property type="evidence" value="ECO:0007669"/>
    <property type="project" value="UniProtKB-EC"/>
</dbReference>
<dbReference type="InterPro" id="IPR015421">
    <property type="entry name" value="PyrdxlP-dep_Trfase_major"/>
</dbReference>
<dbReference type="Gene3D" id="3.40.640.10">
    <property type="entry name" value="Type I PLP-dependent aspartate aminotransferase-like (Major domain)"/>
    <property type="match status" value="1"/>
</dbReference>
<dbReference type="NCBIfam" id="TIGR01324">
    <property type="entry name" value="cysta_beta_ly_B"/>
    <property type="match status" value="1"/>
</dbReference>
<dbReference type="OrthoDB" id="9805807at2"/>
<evidence type="ECO:0000256" key="6">
    <source>
        <dbReference type="ARBA" id="ARBA00047517"/>
    </source>
</evidence>
<reference evidence="10 11" key="1">
    <citation type="submission" date="2017-08" db="EMBL/GenBank/DDBJ databases">
        <title>Pusillimonas indicus sp. nov., a member of the family Alcaligenaceae isolated from surface seawater.</title>
        <authorList>
            <person name="Li J."/>
        </authorList>
    </citation>
    <scope>NUCLEOTIDE SEQUENCE [LARGE SCALE GENOMIC DNA]</scope>
    <source>
        <strain evidence="10 11">L52-1-41</strain>
    </source>
</reference>
<evidence type="ECO:0000256" key="2">
    <source>
        <dbReference type="ARBA" id="ARBA00009077"/>
    </source>
</evidence>
<dbReference type="PANTHER" id="PTHR43500">
    <property type="entry name" value="CYSTATHIONINE BETA-LYASE-RELATED"/>
    <property type="match status" value="1"/>
</dbReference>
<comment type="pathway">
    <text evidence="5">Amino-acid biosynthesis; L-methionine biosynthesis via de novo pathway; L-homocysteine from L-cystathionine: step 1/1.</text>
</comment>
<feature type="modified residue" description="N6-(pyridoxal phosphate)lysine" evidence="8">
    <location>
        <position position="207"/>
    </location>
</feature>
<dbReference type="RefSeq" id="WP_119515740.1">
    <property type="nucleotide sequence ID" value="NZ_NQYH01000003.1"/>
</dbReference>
<dbReference type="InterPro" id="IPR006233">
    <property type="entry name" value="Cys_b_lyase_bac"/>
</dbReference>
<comment type="similarity">
    <text evidence="2 9">Belongs to the trans-sulfuration enzymes family.</text>
</comment>
<evidence type="ECO:0000256" key="9">
    <source>
        <dbReference type="RuleBase" id="RU362118"/>
    </source>
</evidence>
<dbReference type="EMBL" id="NQYH01000003">
    <property type="protein sequence ID" value="RIY41470.1"/>
    <property type="molecule type" value="Genomic_DNA"/>
</dbReference>
<comment type="caution">
    <text evidence="10">The sequence shown here is derived from an EMBL/GenBank/DDBJ whole genome shotgun (WGS) entry which is preliminary data.</text>
</comment>
<name>A0A3A1YXB3_9BURK</name>
<accession>A0A3A1YXB3</accession>
<evidence type="ECO:0000256" key="7">
    <source>
        <dbReference type="ARBA" id="ARBA00047625"/>
    </source>
</evidence>
<proteinExistence type="inferred from homology"/>